<dbReference type="Pfam" id="PF12580">
    <property type="entry name" value="TPPII"/>
    <property type="match status" value="1"/>
</dbReference>
<dbReference type="Gene3D" id="2.60.40.3170">
    <property type="match status" value="1"/>
</dbReference>
<feature type="active site" description="Charge relay system" evidence="10">
    <location>
        <position position="454"/>
    </location>
</feature>
<evidence type="ECO:0000256" key="6">
    <source>
        <dbReference type="ARBA" id="ARBA00022670"/>
    </source>
</evidence>
<dbReference type="GO" id="GO:0006508">
    <property type="term" value="P:proteolysis"/>
    <property type="evidence" value="ECO:0007669"/>
    <property type="project" value="UniProtKB-KW"/>
</dbReference>
<dbReference type="InParanoid" id="A0A2J7RSK7"/>
<dbReference type="GO" id="GO:0005829">
    <property type="term" value="C:cytosol"/>
    <property type="evidence" value="ECO:0007669"/>
    <property type="project" value="TreeGrafter"/>
</dbReference>
<dbReference type="InterPro" id="IPR034051">
    <property type="entry name" value="TPP_II_domain"/>
</dbReference>
<dbReference type="GO" id="GO:0008240">
    <property type="term" value="F:tripeptidyl-peptidase activity"/>
    <property type="evidence" value="ECO:0007669"/>
    <property type="project" value="UniProtKB-EC"/>
</dbReference>
<evidence type="ECO:0000313" key="17">
    <source>
        <dbReference type="Proteomes" id="UP000235965"/>
    </source>
</evidence>
<keyword evidence="8 10" id="KW-0720">Serine protease</keyword>
<dbReference type="GO" id="GO:0004177">
    <property type="term" value="F:aminopeptidase activity"/>
    <property type="evidence" value="ECO:0007669"/>
    <property type="project" value="UniProtKB-KW"/>
</dbReference>
<organism evidence="16 17">
    <name type="scientific">Cryptotermes secundus</name>
    <dbReference type="NCBI Taxonomy" id="105785"/>
    <lineage>
        <taxon>Eukaryota</taxon>
        <taxon>Metazoa</taxon>
        <taxon>Ecdysozoa</taxon>
        <taxon>Arthropoda</taxon>
        <taxon>Hexapoda</taxon>
        <taxon>Insecta</taxon>
        <taxon>Pterygota</taxon>
        <taxon>Neoptera</taxon>
        <taxon>Polyneoptera</taxon>
        <taxon>Dictyoptera</taxon>
        <taxon>Blattodea</taxon>
        <taxon>Blattoidea</taxon>
        <taxon>Termitoidae</taxon>
        <taxon>Kalotermitidae</taxon>
        <taxon>Cryptotermitinae</taxon>
        <taxon>Cryptotermes</taxon>
    </lineage>
</organism>
<sequence length="1279" mass="142549">MAEVVNCEFPVWGLLPKKETGVTAFLTKYPDYDGRGITIAIFDSGVDPGAPGLKETSEGKPKVIERFDCSGAGDVDTSTVVKVKDGEIQGLSGRKLKIPTKWKNPTGDFHIGLKNGFDLYPAKLRERIEKERKEKLWDPGHKCSLAEATRKLQEFEIKNPKVSAVNDKLHKENLEAQIEILTSLDKNYSDVGPAYDCVVFHDGQMWRACVDTSESGDLSSCFLLGEYSLTQEFATLTKSDQLNYSINVHNDGNILEVVSMCSSHGTHVASIAAAYFPDSPERNGMAPGAQIISLTIGDNRLSSMETGTALVRAMIRVMQLSKTSKIHLINMSYGEHAHFSSSGRIGELMNEVISKYGVVWVVSAGNHGPALCTIGSPPDICANSMIGVGAYVSPDMMVAEYSLRQKLPGMPYTWTSRGPTMDGDYGVTVCAPGGAITSVPNFTLRNCQLMNGTSMAAPHVCGAIAVLLSGLKKKCLQYSPYSVKRALENTALYLDKVERFAQGHGLLQVEKAFEHLVAYHDQPERDVRFQVTCGASNSKGIHLRGGLQNRVKNHAISVEPFFTDPDNTDPSKKIGFGIKLTLVCSEPWVECPSHLDLMNIARMFTVQIDPTGLPPGVHTSSIKAYDVSCMEKGPVFQVPITVIRPTQLPHDLFRPDLHFTNVIFKPNTMQRHFILVPDEATWAVLRLRCVEKDKDGRFILHCLQLRPRMVCKTLEYHRVFNVISQSEVIKAFPVRGGLVLEVVVAKYWADLGEVTLDYSIAFHGVKPESPSVTMHGADGILSLELRSGLRNEEISPAVTLKNSVQVLRPIESKVRPLSARDIIPPSRQIYELQLTYSFSITKATEITPNSPVLSDMLYESEFESQLWMLFDRNKQLLAAGDAYPSKYMVKVEKGDYVLKLHVRHERKDLLDKMLDQPLLLSHKLPAALSLDVYGSQTQATTCGKKLERATILQGQIMPIYITPLADDASGKGTTLGHFLTGTITYSKDEIGKKVDVYPFKYVLPESPKKTSKSSDMKDKEKTKWEEYNEVIRDLKISWLAKLEPDEQAVALYEELKRLHPDHIVVHVAMLQCLEPNEPKKRLPFTENVDVSDNSVIAMANRIIDLADTIISKVDQTHVLAYFGTKVDYEPDASKTKTVMEQQKVALVEALSRKGSAMCRIYTVTNATHSKGEDGNAQEQLCTSTASTVSLDSIDKVWRDVLRITDTNDAKVSYFLLWHSIVHKHWGRALKILFKMGEDKPSRELDEKSSEAGRKLGWEHYIHHVESSLPVRYPPVYRPF</sequence>
<gene>
    <name evidence="16" type="primary">TPP2_2</name>
    <name evidence="16" type="ORF">B7P43_G07728</name>
</gene>
<proteinExistence type="inferred from homology"/>
<dbReference type="InterPro" id="IPR046940">
    <property type="entry name" value="TPPII_Ig-like_sf"/>
</dbReference>
<evidence type="ECO:0000256" key="3">
    <source>
        <dbReference type="ARBA" id="ARBA00012462"/>
    </source>
</evidence>
<dbReference type="FunFam" id="2.60.40.3170:FF:000003">
    <property type="entry name" value="tripeptidyl-peptidase 2"/>
    <property type="match status" value="1"/>
</dbReference>
<reference evidence="16 17" key="1">
    <citation type="submission" date="2017-12" db="EMBL/GenBank/DDBJ databases">
        <title>Hemimetabolous genomes reveal molecular basis of termite eusociality.</title>
        <authorList>
            <person name="Harrison M.C."/>
            <person name="Jongepier E."/>
            <person name="Robertson H.M."/>
            <person name="Arning N."/>
            <person name="Bitard-Feildel T."/>
            <person name="Chao H."/>
            <person name="Childers C.P."/>
            <person name="Dinh H."/>
            <person name="Doddapaneni H."/>
            <person name="Dugan S."/>
            <person name="Gowin J."/>
            <person name="Greiner C."/>
            <person name="Han Y."/>
            <person name="Hu H."/>
            <person name="Hughes D.S.T."/>
            <person name="Huylmans A.-K."/>
            <person name="Kemena C."/>
            <person name="Kremer L.P.M."/>
            <person name="Lee S.L."/>
            <person name="Lopez-Ezquerra A."/>
            <person name="Mallet L."/>
            <person name="Monroy-Kuhn J.M."/>
            <person name="Moser A."/>
            <person name="Murali S.C."/>
            <person name="Muzny D.M."/>
            <person name="Otani S."/>
            <person name="Piulachs M.-D."/>
            <person name="Poelchau M."/>
            <person name="Qu J."/>
            <person name="Schaub F."/>
            <person name="Wada-Katsumata A."/>
            <person name="Worley K.C."/>
            <person name="Xie Q."/>
            <person name="Ylla G."/>
            <person name="Poulsen M."/>
            <person name="Gibbs R.A."/>
            <person name="Schal C."/>
            <person name="Richards S."/>
            <person name="Belles X."/>
            <person name="Korb J."/>
            <person name="Bornberg-Bauer E."/>
        </authorList>
    </citation>
    <scope>NUCLEOTIDE SEQUENCE [LARGE SCALE GENOMIC DNA]</scope>
    <source>
        <tissue evidence="16">Whole body</tissue>
    </source>
</reference>
<evidence type="ECO:0000256" key="2">
    <source>
        <dbReference type="ARBA" id="ARBA00011073"/>
    </source>
</evidence>
<evidence type="ECO:0000259" key="13">
    <source>
        <dbReference type="Pfam" id="PF12583"/>
    </source>
</evidence>
<dbReference type="PRINTS" id="PR00723">
    <property type="entry name" value="SUBTILISIN"/>
</dbReference>
<evidence type="ECO:0000259" key="11">
    <source>
        <dbReference type="Pfam" id="PF00082"/>
    </source>
</evidence>
<dbReference type="PROSITE" id="PS51892">
    <property type="entry name" value="SUBTILASE"/>
    <property type="match status" value="1"/>
</dbReference>
<dbReference type="PANTHER" id="PTHR43806">
    <property type="entry name" value="PEPTIDASE S8"/>
    <property type="match status" value="1"/>
</dbReference>
<dbReference type="InterPro" id="IPR048384">
    <property type="entry name" value="TPPII_GBD"/>
</dbReference>
<dbReference type="CDD" id="cd04857">
    <property type="entry name" value="Peptidases_S8_Tripeptidyl_Aminopeptidase_II"/>
    <property type="match status" value="1"/>
</dbReference>
<comment type="similarity">
    <text evidence="2 10">Belongs to the peptidase S8 family.</text>
</comment>
<dbReference type="FunCoup" id="A0A2J7RSK7">
    <property type="interactions" value="1977"/>
</dbReference>
<dbReference type="FunFam" id="3.40.50.200:FF:000039">
    <property type="entry name" value="Predicted protein"/>
    <property type="match status" value="1"/>
</dbReference>
<dbReference type="Proteomes" id="UP000235965">
    <property type="component" value="Unassembled WGS sequence"/>
</dbReference>
<dbReference type="InterPro" id="IPR022398">
    <property type="entry name" value="Peptidase_S8_His-AS"/>
</dbReference>
<dbReference type="Pfam" id="PF21223">
    <property type="entry name" value="TPPII_Ig-like-1"/>
    <property type="match status" value="1"/>
</dbReference>
<evidence type="ECO:0000259" key="12">
    <source>
        <dbReference type="Pfam" id="PF12580"/>
    </source>
</evidence>
<evidence type="ECO:0000256" key="4">
    <source>
        <dbReference type="ARBA" id="ARBA00020244"/>
    </source>
</evidence>
<dbReference type="EMBL" id="NEVH01000253">
    <property type="protein sequence ID" value="PNF43827.1"/>
    <property type="molecule type" value="Genomic_DNA"/>
</dbReference>
<feature type="domain" description="Peptidase S8/S53" evidence="11">
    <location>
        <begin position="34"/>
        <end position="505"/>
    </location>
</feature>
<dbReference type="InterPro" id="IPR022232">
    <property type="entry name" value="TPPII_C_art"/>
</dbReference>
<comment type="catalytic activity">
    <reaction evidence="1">
        <text>Release of an N-terminal tripeptide from a polypeptide.</text>
        <dbReference type="EC" id="3.4.14.10"/>
    </reaction>
</comment>
<dbReference type="InterPro" id="IPR023828">
    <property type="entry name" value="Peptidase_S8_Ser-AS"/>
</dbReference>
<dbReference type="PROSITE" id="PS00137">
    <property type="entry name" value="SUBTILASE_HIS"/>
    <property type="match status" value="1"/>
</dbReference>
<dbReference type="InterPro" id="IPR050131">
    <property type="entry name" value="Peptidase_S8_subtilisin-like"/>
</dbReference>
<keyword evidence="17" id="KW-1185">Reference proteome</keyword>
<dbReference type="InterPro" id="IPR015500">
    <property type="entry name" value="Peptidase_S8_subtilisin-rel"/>
</dbReference>
<feature type="domain" description="Tripeptidyl-peptidase II galactose-binding" evidence="15">
    <location>
        <begin position="664"/>
        <end position="752"/>
    </location>
</feature>
<dbReference type="InterPro" id="IPR000209">
    <property type="entry name" value="Peptidase_S8/S53_dom"/>
</dbReference>
<dbReference type="Pfam" id="PF21316">
    <property type="entry name" value="TPPII_GBD"/>
    <property type="match status" value="1"/>
</dbReference>
<feature type="active site" description="Charge relay system" evidence="10">
    <location>
        <position position="43"/>
    </location>
</feature>
<dbReference type="OrthoDB" id="10256524at2759"/>
<protein>
    <recommendedName>
        <fullName evidence="4">Tripeptidyl-peptidase 2</fullName>
        <ecNumber evidence="3">3.4.14.10</ecNumber>
    </recommendedName>
    <alternativeName>
        <fullName evidence="9">Tripeptidyl aminopeptidase</fullName>
    </alternativeName>
</protein>
<dbReference type="PROSITE" id="PS00138">
    <property type="entry name" value="SUBTILASE_SER"/>
    <property type="match status" value="1"/>
</dbReference>
<evidence type="ECO:0000256" key="8">
    <source>
        <dbReference type="ARBA" id="ARBA00022825"/>
    </source>
</evidence>
<evidence type="ECO:0000256" key="7">
    <source>
        <dbReference type="ARBA" id="ARBA00022801"/>
    </source>
</evidence>
<dbReference type="GO" id="GO:0004252">
    <property type="term" value="F:serine-type endopeptidase activity"/>
    <property type="evidence" value="ECO:0007669"/>
    <property type="project" value="UniProtKB-UniRule"/>
</dbReference>
<dbReference type="Pfam" id="PF12583">
    <property type="entry name" value="TPPII_C"/>
    <property type="match status" value="1"/>
</dbReference>
<dbReference type="PANTHER" id="PTHR43806:SF14">
    <property type="entry name" value="TRIPEPTIDYL-PEPTIDASE 2"/>
    <property type="match status" value="1"/>
</dbReference>
<keyword evidence="7 10" id="KW-0378">Hydrolase</keyword>
<dbReference type="Gene3D" id="6.10.250.3080">
    <property type="match status" value="1"/>
</dbReference>
<name>A0A2J7RSK7_9NEOP</name>
<keyword evidence="5" id="KW-0031">Aminopeptidase</keyword>
<evidence type="ECO:0000259" key="14">
    <source>
        <dbReference type="Pfam" id="PF21223"/>
    </source>
</evidence>
<dbReference type="InterPro" id="IPR022229">
    <property type="entry name" value="TPPII_Ig-like-2"/>
</dbReference>
<dbReference type="SUPFAM" id="SSF52743">
    <property type="entry name" value="Subtilisin-like"/>
    <property type="match status" value="1"/>
</dbReference>
<dbReference type="InterPro" id="IPR036852">
    <property type="entry name" value="Peptidase_S8/S53_dom_sf"/>
</dbReference>
<keyword evidence="6 10" id="KW-0645">Protease</keyword>
<feature type="domain" description="Tripeptidyl peptidase II second Ig-like" evidence="12">
    <location>
        <begin position="788"/>
        <end position="972"/>
    </location>
</feature>
<evidence type="ECO:0000256" key="9">
    <source>
        <dbReference type="ARBA" id="ARBA00032232"/>
    </source>
</evidence>
<dbReference type="EC" id="3.4.14.10" evidence="3"/>
<feature type="active site" description="Charge relay system" evidence="10">
    <location>
        <position position="264"/>
    </location>
</feature>
<evidence type="ECO:0000256" key="10">
    <source>
        <dbReference type="PROSITE-ProRule" id="PRU01240"/>
    </source>
</evidence>
<evidence type="ECO:0000313" key="16">
    <source>
        <dbReference type="EMBL" id="PNF43826.1"/>
    </source>
</evidence>
<dbReference type="InterPro" id="IPR048383">
    <property type="entry name" value="TPPII_Ig-like-1"/>
</dbReference>
<accession>A0A2J7RSK7</accession>
<dbReference type="Gene3D" id="3.40.50.200">
    <property type="entry name" value="Peptidase S8/S53 domain"/>
    <property type="match status" value="2"/>
</dbReference>
<dbReference type="FunFam" id="3.40.50.200:FF:000003">
    <property type="entry name" value="Tripeptidyl peptidase 2"/>
    <property type="match status" value="1"/>
</dbReference>
<dbReference type="EMBL" id="NEVH01000253">
    <property type="protein sequence ID" value="PNF43826.1"/>
    <property type="molecule type" value="Genomic_DNA"/>
</dbReference>
<dbReference type="InterPro" id="IPR046939">
    <property type="entry name" value="TPPII_C_sf"/>
</dbReference>
<dbReference type="AlphaFoldDB" id="A0A2J7RSK7"/>
<evidence type="ECO:0000256" key="1">
    <source>
        <dbReference type="ARBA" id="ARBA00001910"/>
    </source>
</evidence>
<comment type="caution">
    <text evidence="16">The sequence shown here is derived from an EMBL/GenBank/DDBJ whole genome shotgun (WGS) entry which is preliminary data.</text>
</comment>
<evidence type="ECO:0000256" key="5">
    <source>
        <dbReference type="ARBA" id="ARBA00022438"/>
    </source>
</evidence>
<feature type="domain" description="Tripeptidyl-peptidase II first Ig-like" evidence="14">
    <location>
        <begin position="527"/>
        <end position="643"/>
    </location>
</feature>
<feature type="domain" description="Tripeptidyl peptidase II C-terminal" evidence="13">
    <location>
        <begin position="1015"/>
        <end position="1083"/>
    </location>
</feature>
<dbReference type="STRING" id="105785.A0A2J7RSK7"/>
<dbReference type="Gene3D" id="1.25.40.710">
    <property type="match status" value="1"/>
</dbReference>
<dbReference type="Pfam" id="PF00082">
    <property type="entry name" value="Peptidase_S8"/>
    <property type="match status" value="1"/>
</dbReference>
<evidence type="ECO:0000259" key="15">
    <source>
        <dbReference type="Pfam" id="PF21316"/>
    </source>
</evidence>